<feature type="chain" id="PRO_5046819937" evidence="1">
    <location>
        <begin position="28"/>
        <end position="173"/>
    </location>
</feature>
<accession>A0ABS9W190</accession>
<comment type="caution">
    <text evidence="3">The sequence shown here is derived from an EMBL/GenBank/DDBJ whole genome shotgun (WGS) entry which is preliminary data.</text>
</comment>
<organism evidence="3 4">
    <name type="scientific">Teichococcus vastitatis</name>
    <dbReference type="NCBI Taxonomy" id="2307076"/>
    <lineage>
        <taxon>Bacteria</taxon>
        <taxon>Pseudomonadati</taxon>
        <taxon>Pseudomonadota</taxon>
        <taxon>Alphaproteobacteria</taxon>
        <taxon>Acetobacterales</taxon>
        <taxon>Roseomonadaceae</taxon>
        <taxon>Roseomonas</taxon>
    </lineage>
</organism>
<dbReference type="Proteomes" id="UP001201985">
    <property type="component" value="Unassembled WGS sequence"/>
</dbReference>
<keyword evidence="1" id="KW-0732">Signal</keyword>
<dbReference type="SUPFAM" id="SSF56524">
    <property type="entry name" value="Oxidoreductase molybdopterin-binding domain"/>
    <property type="match status" value="1"/>
</dbReference>
<reference evidence="3 4" key="1">
    <citation type="submission" date="2022-03" db="EMBL/GenBank/DDBJ databases">
        <title>Complete genome analysis of Roseomonas KG 17.1 : a prolific producer of plant growth promoters.</title>
        <authorList>
            <person name="Saadouli I."/>
            <person name="Najjari A."/>
            <person name="Mosbah A."/>
            <person name="Ouzari H.I."/>
        </authorList>
    </citation>
    <scope>NUCLEOTIDE SEQUENCE [LARGE SCALE GENOMIC DNA]</scope>
    <source>
        <strain evidence="3 4">KG17-1</strain>
    </source>
</reference>
<dbReference type="RefSeq" id="WP_202910712.1">
    <property type="nucleotide sequence ID" value="NZ_JALBUU010000004.1"/>
</dbReference>
<dbReference type="InterPro" id="IPR000572">
    <property type="entry name" value="OxRdtase_Mopterin-bd_dom"/>
</dbReference>
<sequence length="173" mass="19378">MLFTKRNLGLYTAKAALAGVVARPATAAVLAAPTQKPILTISGKINVRNKGETAQFDRAMLESLGMTSFETTTPWYQGTARFDGVRMDRLMETVGAFGERVLAYALNDYSTELPISDFRKYNVLLALKRDGAYMPVRDKGPLFIIYPFDSDPELKHQRFYSRSAWQLARLTVS</sequence>
<keyword evidence="4" id="KW-1185">Reference proteome</keyword>
<evidence type="ECO:0000313" key="3">
    <source>
        <dbReference type="EMBL" id="MCI0753061.1"/>
    </source>
</evidence>
<evidence type="ECO:0000259" key="2">
    <source>
        <dbReference type="Pfam" id="PF00174"/>
    </source>
</evidence>
<dbReference type="EMBL" id="JALBUU010000004">
    <property type="protein sequence ID" value="MCI0753061.1"/>
    <property type="molecule type" value="Genomic_DNA"/>
</dbReference>
<evidence type="ECO:0000256" key="1">
    <source>
        <dbReference type="SAM" id="SignalP"/>
    </source>
</evidence>
<dbReference type="InterPro" id="IPR036374">
    <property type="entry name" value="OxRdtase_Mopterin-bd_sf"/>
</dbReference>
<feature type="domain" description="Oxidoreductase molybdopterin-binding" evidence="2">
    <location>
        <begin position="71"/>
        <end position="146"/>
    </location>
</feature>
<name>A0ABS9W190_9PROT</name>
<dbReference type="Gene3D" id="3.90.420.10">
    <property type="entry name" value="Oxidoreductase, molybdopterin-binding domain"/>
    <property type="match status" value="1"/>
</dbReference>
<proteinExistence type="predicted"/>
<feature type="signal peptide" evidence="1">
    <location>
        <begin position="1"/>
        <end position="27"/>
    </location>
</feature>
<protein>
    <submittedName>
        <fullName evidence="3">Oxidoreductase</fullName>
    </submittedName>
</protein>
<gene>
    <name evidence="3" type="ORF">MON41_04700</name>
</gene>
<dbReference type="Pfam" id="PF00174">
    <property type="entry name" value="Oxidored_molyb"/>
    <property type="match status" value="1"/>
</dbReference>
<evidence type="ECO:0000313" key="4">
    <source>
        <dbReference type="Proteomes" id="UP001201985"/>
    </source>
</evidence>